<evidence type="ECO:0000313" key="1">
    <source>
        <dbReference type="EMBL" id="CAH0283904.1"/>
    </source>
</evidence>
<accession>A0A9W4PJG2</accession>
<reference evidence="1" key="1">
    <citation type="submission" date="2021-11" db="EMBL/GenBank/DDBJ databases">
        <authorList>
            <person name="Bulgarelli D."/>
        </authorList>
    </citation>
    <scope>NUCLEOTIDE SEQUENCE</scope>
    <source>
        <strain evidence="1">Bi133</strain>
    </source>
</reference>
<dbReference type="EMBL" id="CAKKMG010000078">
    <property type="protein sequence ID" value="CAH0283904.1"/>
    <property type="molecule type" value="Genomic_DNA"/>
</dbReference>
<dbReference type="AlphaFoldDB" id="A0A9W4PJG2"/>
<dbReference type="Proteomes" id="UP000789326">
    <property type="component" value="Unassembled WGS sequence"/>
</dbReference>
<protein>
    <submittedName>
        <fullName evidence="1">Uncharacterized protein</fullName>
    </submittedName>
</protein>
<proteinExistence type="predicted"/>
<organism evidence="1 2">
    <name type="scientific">Peribacillus simplex</name>
    <dbReference type="NCBI Taxonomy" id="1478"/>
    <lineage>
        <taxon>Bacteria</taxon>
        <taxon>Bacillati</taxon>
        <taxon>Bacillota</taxon>
        <taxon>Bacilli</taxon>
        <taxon>Bacillales</taxon>
        <taxon>Bacillaceae</taxon>
        <taxon>Peribacillus</taxon>
    </lineage>
</organism>
<name>A0A9W4PJG2_9BACI</name>
<gene>
    <name evidence="1" type="ORF">SRABI133_04033</name>
</gene>
<evidence type="ECO:0000313" key="2">
    <source>
        <dbReference type="Proteomes" id="UP000789326"/>
    </source>
</evidence>
<sequence>MKMIDIFPLLDIQPVTSGITIEANPAAVATIPVTVPFFLQKNSVIIVMAN</sequence>
<comment type="caution">
    <text evidence="1">The sequence shown here is derived from an EMBL/GenBank/DDBJ whole genome shotgun (WGS) entry which is preliminary data.</text>
</comment>